<dbReference type="CDD" id="cd00099">
    <property type="entry name" value="IgV"/>
    <property type="match status" value="1"/>
</dbReference>
<dbReference type="PANTHER" id="PTHR15343:SF0">
    <property type="entry name" value="T-CELL ANTIGEN CD7"/>
    <property type="match status" value="1"/>
</dbReference>
<evidence type="ECO:0000256" key="1">
    <source>
        <dbReference type="SAM" id="Phobius"/>
    </source>
</evidence>
<dbReference type="Ensembl" id="ENSCLAT00000017498.1">
    <property type="protein sequence ID" value="ENSCLAP00000017329.1"/>
    <property type="gene ID" value="ENSCLAG00000011900.1"/>
</dbReference>
<keyword evidence="1" id="KW-0472">Membrane</keyword>
<dbReference type="Proteomes" id="UP000694398">
    <property type="component" value="Unassembled WGS sequence"/>
</dbReference>
<evidence type="ECO:0000259" key="3">
    <source>
        <dbReference type="PROSITE" id="PS50835"/>
    </source>
</evidence>
<keyword evidence="2" id="KW-0732">Signal</keyword>
<evidence type="ECO:0000313" key="4">
    <source>
        <dbReference type="Ensembl" id="ENSCLAP00000017329.1"/>
    </source>
</evidence>
<dbReference type="PANTHER" id="PTHR15343">
    <property type="entry name" value="CD7"/>
    <property type="match status" value="1"/>
</dbReference>
<feature type="signal peptide" evidence="2">
    <location>
        <begin position="1"/>
        <end position="16"/>
    </location>
</feature>
<dbReference type="SUPFAM" id="SSF48726">
    <property type="entry name" value="Immunoglobulin"/>
    <property type="match status" value="1"/>
</dbReference>
<dbReference type="InterPro" id="IPR013106">
    <property type="entry name" value="Ig_V-set"/>
</dbReference>
<dbReference type="GO" id="GO:0016020">
    <property type="term" value="C:membrane"/>
    <property type="evidence" value="ECO:0007669"/>
    <property type="project" value="InterPro"/>
</dbReference>
<feature type="chain" id="PRO_5034976917" description="Ig-like domain-containing protein" evidence="2">
    <location>
        <begin position="17"/>
        <end position="202"/>
    </location>
</feature>
<dbReference type="InterPro" id="IPR039090">
    <property type="entry name" value="CD7"/>
</dbReference>
<proteinExistence type="predicted"/>
<reference evidence="4" key="1">
    <citation type="submission" date="2025-08" db="UniProtKB">
        <authorList>
            <consortium name="Ensembl"/>
        </authorList>
    </citation>
    <scope>IDENTIFICATION</scope>
</reference>
<gene>
    <name evidence="4" type="primary">Cd7</name>
</gene>
<feature type="domain" description="Ig-like" evidence="3">
    <location>
        <begin position="21"/>
        <end position="111"/>
    </location>
</feature>
<accession>A0A8C2VL97</accession>
<evidence type="ECO:0000313" key="5">
    <source>
        <dbReference type="Proteomes" id="UP000694398"/>
    </source>
</evidence>
<dbReference type="InterPro" id="IPR007110">
    <property type="entry name" value="Ig-like_dom"/>
</dbReference>
<dbReference type="OMA" id="NTCREAQ"/>
<dbReference type="GeneTree" id="ENSGT00390000013965"/>
<keyword evidence="5" id="KW-1185">Reference proteome</keyword>
<dbReference type="SMART" id="SM00406">
    <property type="entry name" value="IGv"/>
    <property type="match status" value="1"/>
</dbReference>
<dbReference type="GO" id="GO:0038023">
    <property type="term" value="F:signaling receptor activity"/>
    <property type="evidence" value="ECO:0007669"/>
    <property type="project" value="InterPro"/>
</dbReference>
<dbReference type="InterPro" id="IPR036179">
    <property type="entry name" value="Ig-like_dom_sf"/>
</dbReference>
<dbReference type="PROSITE" id="PS50835">
    <property type="entry name" value="IG_LIKE"/>
    <property type="match status" value="1"/>
</dbReference>
<organism evidence="4 5">
    <name type="scientific">Chinchilla lanigera</name>
    <name type="common">Long-tailed chinchilla</name>
    <name type="synonym">Chinchilla villidera</name>
    <dbReference type="NCBI Taxonomy" id="34839"/>
    <lineage>
        <taxon>Eukaryota</taxon>
        <taxon>Metazoa</taxon>
        <taxon>Chordata</taxon>
        <taxon>Craniata</taxon>
        <taxon>Vertebrata</taxon>
        <taxon>Euteleostomi</taxon>
        <taxon>Mammalia</taxon>
        <taxon>Eutheria</taxon>
        <taxon>Euarchontoglires</taxon>
        <taxon>Glires</taxon>
        <taxon>Rodentia</taxon>
        <taxon>Hystricomorpha</taxon>
        <taxon>Chinchillidae</taxon>
        <taxon>Chinchilla</taxon>
    </lineage>
</organism>
<evidence type="ECO:0000256" key="2">
    <source>
        <dbReference type="SAM" id="SignalP"/>
    </source>
</evidence>
<dbReference type="InterPro" id="IPR003599">
    <property type="entry name" value="Ig_sub"/>
</dbReference>
<reference evidence="4" key="2">
    <citation type="submission" date="2025-09" db="UniProtKB">
        <authorList>
            <consortium name="Ensembl"/>
        </authorList>
    </citation>
    <scope>IDENTIFICATION</scope>
</reference>
<name>A0A8C2VL97_CHILA</name>
<dbReference type="InterPro" id="IPR013783">
    <property type="entry name" value="Ig-like_fold"/>
</dbReference>
<dbReference type="Pfam" id="PF07686">
    <property type="entry name" value="V-set"/>
    <property type="match status" value="1"/>
</dbReference>
<sequence>MAQLILFTLLFLLAGALPMAPMAQEVQQSPLHIVVSVGDSVNITCSTSRPLKGLFLNLSWPRRTEVIYYEDKVNATVDQKFWGRISFMGSQNNLTITMSLLQVADSGIYTCFPVTYPGLSGPGTMVMVTEELCQETQEPYKHQEYRLMFPILPWALAGGCFFLGLGLGMSFALRTQVSGHPRHVAIFTPTQREESRAGGGKG</sequence>
<keyword evidence="1" id="KW-0812">Transmembrane</keyword>
<dbReference type="Gene3D" id="2.60.40.10">
    <property type="entry name" value="Immunoglobulins"/>
    <property type="match status" value="1"/>
</dbReference>
<keyword evidence="1" id="KW-1133">Transmembrane helix</keyword>
<dbReference type="SMART" id="SM00409">
    <property type="entry name" value="IG"/>
    <property type="match status" value="1"/>
</dbReference>
<protein>
    <recommendedName>
        <fullName evidence="3">Ig-like domain-containing protein</fullName>
    </recommendedName>
</protein>
<dbReference type="GO" id="GO:0002250">
    <property type="term" value="P:adaptive immune response"/>
    <property type="evidence" value="ECO:0007669"/>
    <property type="project" value="InterPro"/>
</dbReference>
<feature type="transmembrane region" description="Helical" evidence="1">
    <location>
        <begin position="151"/>
        <end position="173"/>
    </location>
</feature>
<dbReference type="AlphaFoldDB" id="A0A8C2VL97"/>